<sequence>MKRNQSCSWAFSFLVNPDSSSLHPVGIWGKVIDPLSSNCTEFVALGRISMWDAVDETMKSQAAQICMQSQLLCPFLLLMVLFKEMEDHFSRLFWVPKLQCCLITYEKHKGGSFPQKIAEEHHTVPGVVAPPCADSQQKEQGNLPTMGRTIVVKKFMVMIFVMVQADAWDTNPVFDPCSDTKTQRGDGFTFGVAFSKKESFLFNQTQLSPCDQRLSLSGNNAQLAVFRPKVDEISLLTINSTTFNPTMAGGYMVAFAGRQYAARSVPVLVADNTNTITSFTLVLEFQKGTLQNLYWKKFGCDSCTGKSVVCLNNQDCAIPTSQCKANGGPVDCNLGIQLAFSGTDKNDNVLNSWYEVAHLRQYSLVALYSNLRNTLTGPFTNLF</sequence>
<name>A0ACB7X3K2_9ERIC</name>
<keyword evidence="2" id="KW-1185">Reference proteome</keyword>
<comment type="caution">
    <text evidence="1">The sequence shown here is derived from an EMBL/GenBank/DDBJ whole genome shotgun (WGS) entry which is preliminary data.</text>
</comment>
<accession>A0ACB7X3K2</accession>
<evidence type="ECO:0000313" key="2">
    <source>
        <dbReference type="Proteomes" id="UP000828048"/>
    </source>
</evidence>
<gene>
    <name evidence="1" type="ORF">Vadar_022763</name>
</gene>
<protein>
    <submittedName>
        <fullName evidence="1">Uncharacterized protein</fullName>
    </submittedName>
</protein>
<dbReference type="EMBL" id="CM037152">
    <property type="protein sequence ID" value="KAH7835085.1"/>
    <property type="molecule type" value="Genomic_DNA"/>
</dbReference>
<evidence type="ECO:0000313" key="1">
    <source>
        <dbReference type="EMBL" id="KAH7835085.1"/>
    </source>
</evidence>
<organism evidence="1 2">
    <name type="scientific">Vaccinium darrowii</name>
    <dbReference type="NCBI Taxonomy" id="229202"/>
    <lineage>
        <taxon>Eukaryota</taxon>
        <taxon>Viridiplantae</taxon>
        <taxon>Streptophyta</taxon>
        <taxon>Embryophyta</taxon>
        <taxon>Tracheophyta</taxon>
        <taxon>Spermatophyta</taxon>
        <taxon>Magnoliopsida</taxon>
        <taxon>eudicotyledons</taxon>
        <taxon>Gunneridae</taxon>
        <taxon>Pentapetalae</taxon>
        <taxon>asterids</taxon>
        <taxon>Ericales</taxon>
        <taxon>Ericaceae</taxon>
        <taxon>Vaccinioideae</taxon>
        <taxon>Vaccinieae</taxon>
        <taxon>Vaccinium</taxon>
    </lineage>
</organism>
<proteinExistence type="predicted"/>
<dbReference type="Proteomes" id="UP000828048">
    <property type="component" value="Chromosome 2"/>
</dbReference>
<reference evidence="1 2" key="1">
    <citation type="journal article" date="2021" name="Hortic Res">
        <title>High-quality reference genome and annotation aids understanding of berry development for evergreen blueberry (Vaccinium darrowii).</title>
        <authorList>
            <person name="Yu J."/>
            <person name="Hulse-Kemp A.M."/>
            <person name="Babiker E."/>
            <person name="Staton M."/>
        </authorList>
    </citation>
    <scope>NUCLEOTIDE SEQUENCE [LARGE SCALE GENOMIC DNA]</scope>
    <source>
        <strain evidence="2">cv. NJ 8807/NJ 8810</strain>
        <tissue evidence="1">Young leaf</tissue>
    </source>
</reference>